<evidence type="ECO:0000313" key="1">
    <source>
        <dbReference type="EMBL" id="RPA86963.1"/>
    </source>
</evidence>
<evidence type="ECO:0000313" key="2">
    <source>
        <dbReference type="Proteomes" id="UP000275078"/>
    </source>
</evidence>
<reference evidence="1 2" key="1">
    <citation type="journal article" date="2018" name="Nat. Ecol. Evol.">
        <title>Pezizomycetes genomes reveal the molecular basis of ectomycorrhizal truffle lifestyle.</title>
        <authorList>
            <person name="Murat C."/>
            <person name="Payen T."/>
            <person name="Noel B."/>
            <person name="Kuo A."/>
            <person name="Morin E."/>
            <person name="Chen J."/>
            <person name="Kohler A."/>
            <person name="Krizsan K."/>
            <person name="Balestrini R."/>
            <person name="Da Silva C."/>
            <person name="Montanini B."/>
            <person name="Hainaut M."/>
            <person name="Levati E."/>
            <person name="Barry K.W."/>
            <person name="Belfiori B."/>
            <person name="Cichocki N."/>
            <person name="Clum A."/>
            <person name="Dockter R.B."/>
            <person name="Fauchery L."/>
            <person name="Guy J."/>
            <person name="Iotti M."/>
            <person name="Le Tacon F."/>
            <person name="Lindquist E.A."/>
            <person name="Lipzen A."/>
            <person name="Malagnac F."/>
            <person name="Mello A."/>
            <person name="Molinier V."/>
            <person name="Miyauchi S."/>
            <person name="Poulain J."/>
            <person name="Riccioni C."/>
            <person name="Rubini A."/>
            <person name="Sitrit Y."/>
            <person name="Splivallo R."/>
            <person name="Traeger S."/>
            <person name="Wang M."/>
            <person name="Zifcakova L."/>
            <person name="Wipf D."/>
            <person name="Zambonelli A."/>
            <person name="Paolocci F."/>
            <person name="Nowrousian M."/>
            <person name="Ottonello S."/>
            <person name="Baldrian P."/>
            <person name="Spatafora J.W."/>
            <person name="Henrissat B."/>
            <person name="Nagy L.G."/>
            <person name="Aury J.M."/>
            <person name="Wincker P."/>
            <person name="Grigoriev I.V."/>
            <person name="Bonfante P."/>
            <person name="Martin F.M."/>
        </authorList>
    </citation>
    <scope>NUCLEOTIDE SEQUENCE [LARGE SCALE GENOMIC DNA]</scope>
    <source>
        <strain evidence="1 2">RN42</strain>
    </source>
</reference>
<proteinExistence type="predicted"/>
<accession>A0A3N4ILF4</accession>
<protein>
    <submittedName>
        <fullName evidence="1">Uncharacterized protein</fullName>
    </submittedName>
</protein>
<gene>
    <name evidence="1" type="ORF">BJ508DRAFT_94075</name>
</gene>
<dbReference type="EMBL" id="ML119647">
    <property type="protein sequence ID" value="RPA86963.1"/>
    <property type="molecule type" value="Genomic_DNA"/>
</dbReference>
<sequence length="160" mass="18612">MQYYIGTSYFSGVLGQINGPIRERMEAGLFREGQGRLVEVVMRAEMDYLREMMGRERGNLFDVRAEIVRFSRLVYFLSTSARSERLECLLLKHIGEEGFDRDVFLRVEKATIEFEGIPWSERVRPDPSRSWMIPSAAVKAPRIFNKPVVVTKYSYSTRES</sequence>
<dbReference type="AlphaFoldDB" id="A0A3N4ILF4"/>
<dbReference type="Proteomes" id="UP000275078">
    <property type="component" value="Unassembled WGS sequence"/>
</dbReference>
<keyword evidence="2" id="KW-1185">Reference proteome</keyword>
<organism evidence="1 2">
    <name type="scientific">Ascobolus immersus RN42</name>
    <dbReference type="NCBI Taxonomy" id="1160509"/>
    <lineage>
        <taxon>Eukaryota</taxon>
        <taxon>Fungi</taxon>
        <taxon>Dikarya</taxon>
        <taxon>Ascomycota</taxon>
        <taxon>Pezizomycotina</taxon>
        <taxon>Pezizomycetes</taxon>
        <taxon>Pezizales</taxon>
        <taxon>Ascobolaceae</taxon>
        <taxon>Ascobolus</taxon>
    </lineage>
</organism>
<name>A0A3N4ILF4_ASCIM</name>